<sequence length="253" mass="28229">MVRQEQDRWGQEPGGNPREPRHLAGTPEEIAQSAPTEGRRQAARKILEHQDGLDRKTEQLMVRPGFRERVEEMMRGQWREPVVALRLSDDKLRFDVPGRRRDGTVEGQGVVRRFFWNILRGAGRAAFLVFAVMNSDGSGGGAKGKRAADVQGPANAMALDLVDRLRKLGGPWLVFSPSCVAVVDTGSTIADPAGAPPPRIVWQARTPQTPEIKFRAHTLTWPDGSRFTFPLYSRTEAQHLRQYCDSLPGRDQG</sequence>
<keyword evidence="3" id="KW-1185">Reference proteome</keyword>
<feature type="region of interest" description="Disordered" evidence="1">
    <location>
        <begin position="1"/>
        <end position="42"/>
    </location>
</feature>
<evidence type="ECO:0000313" key="2">
    <source>
        <dbReference type="EMBL" id="MFC3512399.1"/>
    </source>
</evidence>
<gene>
    <name evidence="2" type="ORF">ACFORO_19665</name>
</gene>
<protein>
    <submittedName>
        <fullName evidence="2">Uncharacterized protein</fullName>
    </submittedName>
</protein>
<feature type="compositionally biased region" description="Basic and acidic residues" evidence="1">
    <location>
        <begin position="1"/>
        <end position="10"/>
    </location>
</feature>
<evidence type="ECO:0000256" key="1">
    <source>
        <dbReference type="SAM" id="MobiDB-lite"/>
    </source>
</evidence>
<evidence type="ECO:0000313" key="3">
    <source>
        <dbReference type="Proteomes" id="UP001595764"/>
    </source>
</evidence>
<dbReference type="Proteomes" id="UP001595764">
    <property type="component" value="Unassembled WGS sequence"/>
</dbReference>
<comment type="caution">
    <text evidence="2">The sequence shown here is derived from an EMBL/GenBank/DDBJ whole genome shotgun (WGS) entry which is preliminary data.</text>
</comment>
<dbReference type="RefSeq" id="WP_377896604.1">
    <property type="nucleotide sequence ID" value="NZ_JBHRWI010000022.1"/>
</dbReference>
<dbReference type="EMBL" id="JBHRWI010000022">
    <property type="protein sequence ID" value="MFC3512399.1"/>
    <property type="molecule type" value="Genomic_DNA"/>
</dbReference>
<accession>A0ABV7QJR0</accession>
<reference evidence="3" key="1">
    <citation type="journal article" date="2019" name="Int. J. Syst. Evol. Microbiol.">
        <title>The Global Catalogue of Microorganisms (GCM) 10K type strain sequencing project: providing services to taxonomists for standard genome sequencing and annotation.</title>
        <authorList>
            <consortium name="The Broad Institute Genomics Platform"/>
            <consortium name="The Broad Institute Genome Sequencing Center for Infectious Disease"/>
            <person name="Wu L."/>
            <person name="Ma J."/>
        </authorList>
    </citation>
    <scope>NUCLEOTIDE SEQUENCE [LARGE SCALE GENOMIC DNA]</scope>
    <source>
        <strain evidence="3">CGMCC 4.7682</strain>
    </source>
</reference>
<name>A0ABV7QJR0_9PSEU</name>
<proteinExistence type="predicted"/>
<organism evidence="2 3">
    <name type="scientific">Amycolatopsis halotolerans</name>
    <dbReference type="NCBI Taxonomy" id="330083"/>
    <lineage>
        <taxon>Bacteria</taxon>
        <taxon>Bacillati</taxon>
        <taxon>Actinomycetota</taxon>
        <taxon>Actinomycetes</taxon>
        <taxon>Pseudonocardiales</taxon>
        <taxon>Pseudonocardiaceae</taxon>
        <taxon>Amycolatopsis</taxon>
    </lineage>
</organism>